<gene>
    <name evidence="1" type="ORF">RNAN_0378</name>
</gene>
<organism evidence="1 2">
    <name type="scientific">Rheinheimera nanhaiensis E407-8</name>
    <dbReference type="NCBI Taxonomy" id="562729"/>
    <lineage>
        <taxon>Bacteria</taxon>
        <taxon>Pseudomonadati</taxon>
        <taxon>Pseudomonadota</taxon>
        <taxon>Gammaproteobacteria</taxon>
        <taxon>Chromatiales</taxon>
        <taxon>Chromatiaceae</taxon>
        <taxon>Rheinheimera</taxon>
    </lineage>
</organism>
<name>I1DTN2_9GAMM</name>
<evidence type="ECO:0000313" key="1">
    <source>
        <dbReference type="EMBL" id="GAB57410.1"/>
    </source>
</evidence>
<reference evidence="1 2" key="1">
    <citation type="journal article" date="2012" name="J. Bacteriol.">
        <title>Genome Sequence of the Protease-Producing Bacterium Rheinheimera nanhaiensis E407-8T, Isolated from Deep-Sea Sediment of the South China Sea.</title>
        <authorList>
            <person name="Zhang X.-Y."/>
            <person name="Zhang Y.-J."/>
            <person name="Qin Q.-L."/>
            <person name="Xie B.-B."/>
            <person name="Chen X.-L."/>
            <person name="Zhou B.-C."/>
            <person name="Zhang Y.-Z."/>
        </authorList>
    </citation>
    <scope>NUCLEOTIDE SEQUENCE [LARGE SCALE GENOMIC DNA]</scope>
    <source>
        <strain evidence="1 2">E407-8</strain>
    </source>
</reference>
<evidence type="ECO:0000313" key="2">
    <source>
        <dbReference type="Proteomes" id="UP000004374"/>
    </source>
</evidence>
<keyword evidence="2" id="KW-1185">Reference proteome</keyword>
<dbReference type="Proteomes" id="UP000004374">
    <property type="component" value="Unassembled WGS sequence"/>
</dbReference>
<comment type="caution">
    <text evidence="1">The sequence shown here is derived from an EMBL/GenBank/DDBJ whole genome shotgun (WGS) entry which is preliminary data.</text>
</comment>
<sequence length="42" mass="4809">MIITLPLYFKPAKSYLVTSWRQKTLANISQPHHNAAVILQQS</sequence>
<protein>
    <submittedName>
        <fullName evidence="1">Uncharacterized protein</fullName>
    </submittedName>
</protein>
<dbReference type="EMBL" id="BAFK01000002">
    <property type="protein sequence ID" value="GAB57410.1"/>
    <property type="molecule type" value="Genomic_DNA"/>
</dbReference>
<proteinExistence type="predicted"/>
<accession>I1DTN2</accession>
<dbReference type="AlphaFoldDB" id="I1DTN2"/>